<name>A0A3D8SKA4_9EURO</name>
<sequence>MSTHDADFLFVDYHDDNPQNRSLEKQKRVFAQNTYQRKKRLAAAERLKASLPVFRQRLQFEYNPVPGSSNPNGAGKDTDDASSPEAAGARADSARHHQSQSMHLAQLTGPWSPQSPLGQGFIDPFSTTALPMHRFMDSCFHHPGAFRASHPADPACVRGKPQDGHVRAQQCALAASGAVEERGPALAGPHDKGLEPQPSQSGVYHCADHLDCCRAAGDRGVFPSLEPGHIQIYKQLTIPGDQLQSRQRRHPHKRPKRIDPPARRPRVPGPLDPLPNLLVRLSCFTPWSIPNNRTQLRHHVRSVNKPRPNPPPRRKMAARDPPGSDALPGALKLKQQHSGPFSIGFRTGNRSPGVDAGDVILRRSVVYYSGGEHEDPPARLAASNPVP</sequence>
<feature type="compositionally biased region" description="Basic residues" evidence="1">
    <location>
        <begin position="246"/>
        <end position="256"/>
    </location>
</feature>
<gene>
    <name evidence="2" type="ORF">DSM5745_03276</name>
</gene>
<accession>A0A3D8SKA4</accession>
<dbReference type="GeneID" id="38113646"/>
<evidence type="ECO:0000313" key="3">
    <source>
        <dbReference type="Proteomes" id="UP000256690"/>
    </source>
</evidence>
<reference evidence="2 3" key="1">
    <citation type="journal article" date="2018" name="IMA Fungus">
        <title>IMA Genome-F 9: Draft genome sequence of Annulohypoxylon stygium, Aspergillus mulundensis, Berkeleyomyces basicola (syn. Thielaviopsis basicola), Ceratocystis smalleyi, two Cercospora beticola strains, Coleophoma cylindrospora, Fusarium fracticaudum, Phialophora cf. hyalina, and Morchella septimelata.</title>
        <authorList>
            <person name="Wingfield B.D."/>
            <person name="Bills G.F."/>
            <person name="Dong Y."/>
            <person name="Huang W."/>
            <person name="Nel W.J."/>
            <person name="Swalarsk-Parry B.S."/>
            <person name="Vaghefi N."/>
            <person name="Wilken P.M."/>
            <person name="An Z."/>
            <person name="de Beer Z.W."/>
            <person name="De Vos L."/>
            <person name="Chen L."/>
            <person name="Duong T.A."/>
            <person name="Gao Y."/>
            <person name="Hammerbacher A."/>
            <person name="Kikkert J.R."/>
            <person name="Li Y."/>
            <person name="Li H."/>
            <person name="Li K."/>
            <person name="Li Q."/>
            <person name="Liu X."/>
            <person name="Ma X."/>
            <person name="Naidoo K."/>
            <person name="Pethybridge S.J."/>
            <person name="Sun J."/>
            <person name="Steenkamp E.T."/>
            <person name="van der Nest M.A."/>
            <person name="van Wyk S."/>
            <person name="Wingfield M.J."/>
            <person name="Xiong C."/>
            <person name="Yue Q."/>
            <person name="Zhang X."/>
        </authorList>
    </citation>
    <scope>NUCLEOTIDE SEQUENCE [LARGE SCALE GENOMIC DNA]</scope>
    <source>
        <strain evidence="2 3">DSM 5745</strain>
    </source>
</reference>
<proteinExistence type="predicted"/>
<feature type="region of interest" description="Disordered" evidence="1">
    <location>
        <begin position="62"/>
        <end position="122"/>
    </location>
</feature>
<feature type="compositionally biased region" description="Polar residues" evidence="1">
    <location>
        <begin position="99"/>
        <end position="117"/>
    </location>
</feature>
<evidence type="ECO:0000256" key="1">
    <source>
        <dbReference type="SAM" id="MobiDB-lite"/>
    </source>
</evidence>
<dbReference type="EMBL" id="PVWQ01000003">
    <property type="protein sequence ID" value="RDW86634.1"/>
    <property type="molecule type" value="Genomic_DNA"/>
</dbReference>
<evidence type="ECO:0000313" key="2">
    <source>
        <dbReference type="EMBL" id="RDW86634.1"/>
    </source>
</evidence>
<comment type="caution">
    <text evidence="2">The sequence shown here is derived from an EMBL/GenBank/DDBJ whole genome shotgun (WGS) entry which is preliminary data.</text>
</comment>
<feature type="region of interest" description="Disordered" evidence="1">
    <location>
        <begin position="296"/>
        <end position="327"/>
    </location>
</feature>
<dbReference type="STRING" id="1810919.A0A3D8SKA4"/>
<keyword evidence="3" id="KW-1185">Reference proteome</keyword>
<dbReference type="RefSeq" id="XP_026606158.1">
    <property type="nucleotide sequence ID" value="XM_026745292.1"/>
</dbReference>
<dbReference type="AlphaFoldDB" id="A0A3D8SKA4"/>
<protein>
    <submittedName>
        <fullName evidence="2">Uncharacterized protein</fullName>
    </submittedName>
</protein>
<organism evidence="2 3">
    <name type="scientific">Aspergillus mulundensis</name>
    <dbReference type="NCBI Taxonomy" id="1810919"/>
    <lineage>
        <taxon>Eukaryota</taxon>
        <taxon>Fungi</taxon>
        <taxon>Dikarya</taxon>
        <taxon>Ascomycota</taxon>
        <taxon>Pezizomycotina</taxon>
        <taxon>Eurotiomycetes</taxon>
        <taxon>Eurotiomycetidae</taxon>
        <taxon>Eurotiales</taxon>
        <taxon>Aspergillaceae</taxon>
        <taxon>Aspergillus</taxon>
        <taxon>Aspergillus subgen. Nidulantes</taxon>
    </lineage>
</organism>
<dbReference type="Proteomes" id="UP000256690">
    <property type="component" value="Unassembled WGS sequence"/>
</dbReference>
<feature type="region of interest" description="Disordered" evidence="1">
    <location>
        <begin position="238"/>
        <end position="271"/>
    </location>
</feature>